<evidence type="ECO:0000256" key="4">
    <source>
        <dbReference type="ARBA" id="ARBA00022729"/>
    </source>
</evidence>
<dbReference type="Proteomes" id="UP000183076">
    <property type="component" value="Unassembled WGS sequence"/>
</dbReference>
<dbReference type="NCBIfam" id="NF037995">
    <property type="entry name" value="TRAP_S1"/>
    <property type="match status" value="1"/>
</dbReference>
<dbReference type="InterPro" id="IPR018389">
    <property type="entry name" value="DctP_fam"/>
</dbReference>
<dbReference type="AlphaFoldDB" id="A0A1H3DCY5"/>
<dbReference type="GO" id="GO:0055085">
    <property type="term" value="P:transmembrane transport"/>
    <property type="evidence" value="ECO:0007669"/>
    <property type="project" value="InterPro"/>
</dbReference>
<dbReference type="Pfam" id="PF03480">
    <property type="entry name" value="DctP"/>
    <property type="match status" value="1"/>
</dbReference>
<comment type="similarity">
    <text evidence="2">Belongs to the bacterial solute-binding protein 7 family.</text>
</comment>
<dbReference type="PANTHER" id="PTHR33376:SF7">
    <property type="entry name" value="C4-DICARBOXYLATE-BINDING PROTEIN DCTB"/>
    <property type="match status" value="1"/>
</dbReference>
<evidence type="ECO:0000256" key="6">
    <source>
        <dbReference type="SAM" id="SignalP"/>
    </source>
</evidence>
<evidence type="ECO:0000256" key="1">
    <source>
        <dbReference type="ARBA" id="ARBA00004418"/>
    </source>
</evidence>
<dbReference type="GO" id="GO:0042597">
    <property type="term" value="C:periplasmic space"/>
    <property type="evidence" value="ECO:0007669"/>
    <property type="project" value="UniProtKB-SubCell"/>
</dbReference>
<evidence type="ECO:0000313" key="8">
    <source>
        <dbReference type="Proteomes" id="UP000183076"/>
    </source>
</evidence>
<feature type="chain" id="PRO_5010172546" evidence="6">
    <location>
        <begin position="31"/>
        <end position="385"/>
    </location>
</feature>
<dbReference type="PANTHER" id="PTHR33376">
    <property type="match status" value="1"/>
</dbReference>
<accession>A0A1H3DCY5</accession>
<proteinExistence type="inferred from homology"/>
<dbReference type="InterPro" id="IPR038404">
    <property type="entry name" value="TRAP_DctP_sf"/>
</dbReference>
<keyword evidence="3" id="KW-0813">Transport</keyword>
<keyword evidence="4 6" id="KW-0732">Signal</keyword>
<gene>
    <name evidence="7" type="ORF">SAMN04488041_11057</name>
</gene>
<dbReference type="RefSeq" id="WP_074637531.1">
    <property type="nucleotide sequence ID" value="NZ_CP160850.1"/>
</dbReference>
<comment type="subcellular location">
    <subcellularLocation>
        <location evidence="1">Periplasm</location>
    </subcellularLocation>
</comment>
<name>A0A1H3DCY5_9RHOB</name>
<dbReference type="GeneID" id="94022530"/>
<dbReference type="CDD" id="cd13666">
    <property type="entry name" value="PBP2_TRAP_DctP_like_1"/>
    <property type="match status" value="1"/>
</dbReference>
<sequence length="385" mass="41327">MKFSKLFKSSGSALVLAAASVGTFSTSAEARDLRYAIGWPPGALPTEAIETYADAVEEASGGDVTVKVFPLSLLNFLESTSGVRDGIADITTVLTPYFLSEFPNTNFVTELASFSEVVEGDPDRMAFAFTGAIMEYVMFNCGDCLSEFAAQNHVYTAGAGTPPYMLQCTKPVVSAEDLKGARIRTPGAFWSRWIEAMGATPVSISINETFEALNQGVIDCTASSASELTNFSFIDVATDITTNLPGSSFVSGLTNVNADTWAGLDDAGRTAMLKGSAVVAAEMNWAYYGEARDNIAKAKEQGITFHEAEASLRTQSVEWINEDISNVVDIYAERGVTGGEESVSKVRELMTKWVGLVEDVQDADALSDLYWTEVLSKVDVSTYGQ</sequence>
<evidence type="ECO:0000256" key="3">
    <source>
        <dbReference type="ARBA" id="ARBA00022448"/>
    </source>
</evidence>
<dbReference type="STRING" id="60137.SAMN04488041_11057"/>
<organism evidence="7 8">
    <name type="scientific">Sulfitobacter pontiacus</name>
    <dbReference type="NCBI Taxonomy" id="60137"/>
    <lineage>
        <taxon>Bacteria</taxon>
        <taxon>Pseudomonadati</taxon>
        <taxon>Pseudomonadota</taxon>
        <taxon>Alphaproteobacteria</taxon>
        <taxon>Rhodobacterales</taxon>
        <taxon>Roseobacteraceae</taxon>
        <taxon>Sulfitobacter</taxon>
    </lineage>
</organism>
<evidence type="ECO:0000256" key="2">
    <source>
        <dbReference type="ARBA" id="ARBA00009023"/>
    </source>
</evidence>
<evidence type="ECO:0000256" key="5">
    <source>
        <dbReference type="ARBA" id="ARBA00022764"/>
    </source>
</evidence>
<reference evidence="8" key="1">
    <citation type="submission" date="2016-10" db="EMBL/GenBank/DDBJ databases">
        <authorList>
            <person name="Varghese N."/>
            <person name="Submissions S."/>
        </authorList>
    </citation>
    <scope>NUCLEOTIDE SEQUENCE [LARGE SCALE GENOMIC DNA]</scope>
    <source>
        <strain evidence="8">DSM 10014</strain>
    </source>
</reference>
<dbReference type="Gene3D" id="3.40.190.170">
    <property type="entry name" value="Bacterial extracellular solute-binding protein, family 7"/>
    <property type="match status" value="1"/>
</dbReference>
<keyword evidence="5" id="KW-0574">Periplasm</keyword>
<feature type="signal peptide" evidence="6">
    <location>
        <begin position="1"/>
        <end position="30"/>
    </location>
</feature>
<evidence type="ECO:0000313" key="7">
    <source>
        <dbReference type="EMBL" id="SDX64236.1"/>
    </source>
</evidence>
<protein>
    <submittedName>
        <fullName evidence="7">TRAP-type C4-dicarboxylate transport system, substrate-binding protein</fullName>
    </submittedName>
</protein>
<dbReference type="EMBL" id="FNNB01000010">
    <property type="protein sequence ID" value="SDX64236.1"/>
    <property type="molecule type" value="Genomic_DNA"/>
</dbReference>